<organism evidence="2 3">
    <name type="scientific">Sulfurospirillum cavolei</name>
    <dbReference type="NCBI Taxonomy" id="366522"/>
    <lineage>
        <taxon>Bacteria</taxon>
        <taxon>Pseudomonadati</taxon>
        <taxon>Campylobacterota</taxon>
        <taxon>Epsilonproteobacteria</taxon>
        <taxon>Campylobacterales</taxon>
        <taxon>Sulfurospirillaceae</taxon>
        <taxon>Sulfurospirillum</taxon>
    </lineage>
</organism>
<keyword evidence="1" id="KW-1133">Transmembrane helix</keyword>
<comment type="caution">
    <text evidence="2">The sequence shown here is derived from an EMBL/GenBank/DDBJ whole genome shotgun (WGS) entry which is preliminary data.</text>
</comment>
<dbReference type="AlphaFoldDB" id="A0A2D3WDH8"/>
<sequence length="153" mass="17653">MEELIPVLVIVGAVAFVMIKQIGNITQRLDRVHDADAFERYAKFSAIIQEHVRAMKQSIDSSKQVALRTYMLIDESQETYALEQLSDMIRKLVFFETMTARQKNPQEIEAELFEILNALEQFLKTYCKEGEAQSEKLRESLMVAYEALANEEV</sequence>
<dbReference type="STRING" id="366522.GCA_001548055_01293"/>
<keyword evidence="1" id="KW-0812">Transmembrane</keyword>
<dbReference type="Proteomes" id="UP000231638">
    <property type="component" value="Unassembled WGS sequence"/>
</dbReference>
<name>A0A2D3WDH8_9BACT</name>
<accession>A0A2D3WDH8</accession>
<feature type="transmembrane region" description="Helical" evidence="1">
    <location>
        <begin position="6"/>
        <end position="23"/>
    </location>
</feature>
<evidence type="ECO:0000313" key="3">
    <source>
        <dbReference type="Proteomes" id="UP000231638"/>
    </source>
</evidence>
<reference evidence="2 3" key="1">
    <citation type="journal article" date="2017" name="Front. Microbiol.">
        <title>Comparative Genomic Analysis of the Class Epsilonproteobacteria and Proposed Reclassification to Epsilonbacteraeota (phyl. nov.).</title>
        <authorList>
            <person name="Waite D.W."/>
            <person name="Vanwonterghem I."/>
            <person name="Rinke C."/>
            <person name="Parks D.H."/>
            <person name="Zhang Y."/>
            <person name="Takai K."/>
            <person name="Sievert S.M."/>
            <person name="Simon J."/>
            <person name="Campbell B.J."/>
            <person name="Hanson T.E."/>
            <person name="Woyke T."/>
            <person name="Klotz M.G."/>
            <person name="Hugenholtz P."/>
        </authorList>
    </citation>
    <scope>NUCLEOTIDE SEQUENCE [LARGE SCALE GENOMIC DNA]</scope>
    <source>
        <strain evidence="2">UBA11420</strain>
    </source>
</reference>
<evidence type="ECO:0000313" key="2">
    <source>
        <dbReference type="EMBL" id="DAB35784.1"/>
    </source>
</evidence>
<gene>
    <name evidence="2" type="ORF">CFH80_08320</name>
</gene>
<evidence type="ECO:0000256" key="1">
    <source>
        <dbReference type="SAM" id="Phobius"/>
    </source>
</evidence>
<proteinExistence type="predicted"/>
<keyword evidence="1" id="KW-0472">Membrane</keyword>
<dbReference type="EMBL" id="DLUG01000216">
    <property type="protein sequence ID" value="DAB35784.1"/>
    <property type="molecule type" value="Genomic_DNA"/>
</dbReference>
<protein>
    <submittedName>
        <fullName evidence="2">Uncharacterized protein</fullName>
    </submittedName>
</protein>